<reference evidence="2 3" key="1">
    <citation type="journal article" date="2014" name="Genome Announc.">
        <title>Complete Genome Sequence of Polychlorinated Biphenyl Degrader Comamonas testosteroni TK102 (NBRC 109938).</title>
        <authorList>
            <person name="Fukuda K."/>
            <person name="Hosoyama A."/>
            <person name="Tsuchikane K."/>
            <person name="Ohji S."/>
            <person name="Yamazoe A."/>
            <person name="Fujita N."/>
            <person name="Shintani M."/>
            <person name="Kimbara K."/>
        </authorList>
    </citation>
    <scope>NUCLEOTIDE SEQUENCE [LARGE SCALE GENOMIC DNA]</scope>
    <source>
        <strain evidence="2">TK102</strain>
    </source>
</reference>
<accession>A0A076PJQ0</accession>
<evidence type="ECO:0000256" key="1">
    <source>
        <dbReference type="SAM" id="Phobius"/>
    </source>
</evidence>
<dbReference type="KEGG" id="ctes:O987_14605"/>
<dbReference type="RefSeq" id="WP_019042150.1">
    <property type="nucleotide sequence ID" value="NZ_CP006704.1"/>
</dbReference>
<keyword evidence="1" id="KW-1133">Transmembrane helix</keyword>
<protein>
    <submittedName>
        <fullName evidence="2">Methylation</fullName>
    </submittedName>
</protein>
<sequence>MLRTRHHRKQQQAGFLMLELIAVLGLTAVLGVYASKEAIDKINSGRAEATGVYLSTLKDGLDKFLNLNAQALAMGSVVAGFSDPLAPTVDELRTAKYLAASFPLIDPMRRRQLITVDRSGCPGSTCSLTAYSYSHLPLTASCNGYATDGACAAAMGSIWHVQAEEIRSASQGYGATVTLLAPTRLRGSSCNYPTPGGAAPATYGVCTTRTAAIYSQFVRIRDDRDPDLQGDLSVVGKVKSGSLVSQSLSISNGPTETASINSGGDLTVKNGSGVPTAGISMSDGSGRTYGQVIKPTSVQVKGSSCTGANQQGDIAQDSTSQGLVMCIGGTWKGISPQKDAIAGGWCPQNGGVAWNAQDIALYCSGNQWVPLADRFGKKIFIESYSASNGTWIPKPACVSGTAGSMVILTPKNQSTDAVKLNHYATDYGWAWLVSVVDNLGAAAAGEAIAQTYCIY</sequence>
<organism evidence="2 3">
    <name type="scientific">Comamonas testosteroni TK102</name>
    <dbReference type="NCBI Taxonomy" id="1392005"/>
    <lineage>
        <taxon>Bacteria</taxon>
        <taxon>Pseudomonadati</taxon>
        <taxon>Pseudomonadota</taxon>
        <taxon>Betaproteobacteria</taxon>
        <taxon>Burkholderiales</taxon>
        <taxon>Comamonadaceae</taxon>
        <taxon>Comamonas</taxon>
    </lineage>
</organism>
<dbReference type="HOGENOM" id="CLU_492319_0_0_4"/>
<keyword evidence="1" id="KW-0472">Membrane</keyword>
<evidence type="ECO:0000313" key="2">
    <source>
        <dbReference type="EMBL" id="AIJ47034.1"/>
    </source>
</evidence>
<gene>
    <name evidence="2" type="ORF">O987_14605</name>
</gene>
<proteinExistence type="predicted"/>
<name>A0A076PJQ0_COMTE</name>
<dbReference type="AlphaFoldDB" id="A0A076PJQ0"/>
<dbReference type="EMBL" id="CP006704">
    <property type="protein sequence ID" value="AIJ47034.1"/>
    <property type="molecule type" value="Genomic_DNA"/>
</dbReference>
<dbReference type="Proteomes" id="UP000028782">
    <property type="component" value="Chromosome"/>
</dbReference>
<keyword evidence="1" id="KW-0812">Transmembrane</keyword>
<evidence type="ECO:0000313" key="3">
    <source>
        <dbReference type="Proteomes" id="UP000028782"/>
    </source>
</evidence>
<feature type="transmembrane region" description="Helical" evidence="1">
    <location>
        <begin position="12"/>
        <end position="34"/>
    </location>
</feature>